<evidence type="ECO:0000313" key="1">
    <source>
        <dbReference type="EMBL" id="CAK9200728.1"/>
    </source>
</evidence>
<evidence type="ECO:0000313" key="2">
    <source>
        <dbReference type="Proteomes" id="UP001497512"/>
    </source>
</evidence>
<sequence length="106" mass="12275">MPVPLPLLGGFYFVQLTRQQATFTHQNATARNTTINHILVSQHHRNIIKSARVYPSYSFRSTPHRLLGGYLHLRLYAAPRAHLKAECCYNTQLLRDPSDMKLSTWR</sequence>
<dbReference type="Proteomes" id="UP001497512">
    <property type="component" value="Chromosome 13"/>
</dbReference>
<accession>A0ABP0TRM4</accession>
<proteinExistence type="predicted"/>
<organism evidence="1 2">
    <name type="scientific">Sphagnum troendelagicum</name>
    <dbReference type="NCBI Taxonomy" id="128251"/>
    <lineage>
        <taxon>Eukaryota</taxon>
        <taxon>Viridiplantae</taxon>
        <taxon>Streptophyta</taxon>
        <taxon>Embryophyta</taxon>
        <taxon>Bryophyta</taxon>
        <taxon>Sphagnophytina</taxon>
        <taxon>Sphagnopsida</taxon>
        <taxon>Sphagnales</taxon>
        <taxon>Sphagnaceae</taxon>
        <taxon>Sphagnum</taxon>
    </lineage>
</organism>
<keyword evidence="2" id="KW-1185">Reference proteome</keyword>
<name>A0ABP0TRM4_9BRYO</name>
<reference evidence="1" key="1">
    <citation type="submission" date="2024-02" db="EMBL/GenBank/DDBJ databases">
        <authorList>
            <consortium name="ELIXIR-Norway"/>
            <consortium name="Elixir Norway"/>
        </authorList>
    </citation>
    <scope>NUCLEOTIDE SEQUENCE</scope>
</reference>
<protein>
    <submittedName>
        <fullName evidence="1">Uncharacterized protein</fullName>
    </submittedName>
</protein>
<dbReference type="EMBL" id="OZ019905">
    <property type="protein sequence ID" value="CAK9200728.1"/>
    <property type="molecule type" value="Genomic_DNA"/>
</dbReference>
<gene>
    <name evidence="1" type="ORF">CSSPTR1EN2_LOCUS5552</name>
</gene>